<dbReference type="PANTHER" id="PTHR43180:SF37">
    <property type="entry name" value="TROPINONE REDUCTASE-LIKE 2"/>
    <property type="match status" value="1"/>
</dbReference>
<dbReference type="SUPFAM" id="SSF51735">
    <property type="entry name" value="NAD(P)-binding Rossmann-fold domains"/>
    <property type="match status" value="1"/>
</dbReference>
<dbReference type="FunFam" id="3.40.50.720:FF:000084">
    <property type="entry name" value="Short-chain dehydrogenase reductase"/>
    <property type="match status" value="1"/>
</dbReference>
<dbReference type="InterPro" id="IPR002347">
    <property type="entry name" value="SDR_fam"/>
</dbReference>
<evidence type="ECO:0000313" key="3">
    <source>
        <dbReference type="EMBL" id="CAI0473340.1"/>
    </source>
</evidence>
<dbReference type="PANTHER" id="PTHR43180">
    <property type="entry name" value="3-OXOACYL-(ACYL-CARRIER-PROTEIN) REDUCTASE (AFU_ORTHOLOGUE AFUA_6G11210)"/>
    <property type="match status" value="1"/>
</dbReference>
<dbReference type="Gene3D" id="3.40.50.720">
    <property type="entry name" value="NAD(P)-binding Rossmann-like Domain"/>
    <property type="match status" value="1"/>
</dbReference>
<dbReference type="Proteomes" id="UP001154282">
    <property type="component" value="Unassembled WGS sequence"/>
</dbReference>
<dbReference type="EMBL" id="CAMGYJ010000009">
    <property type="protein sequence ID" value="CAI0473340.1"/>
    <property type="molecule type" value="Genomic_DNA"/>
</dbReference>
<evidence type="ECO:0000256" key="1">
    <source>
        <dbReference type="ARBA" id="ARBA00006484"/>
    </source>
</evidence>
<reference evidence="3" key="1">
    <citation type="submission" date="2022-08" db="EMBL/GenBank/DDBJ databases">
        <authorList>
            <person name="Gutierrez-Valencia J."/>
        </authorList>
    </citation>
    <scope>NUCLEOTIDE SEQUENCE</scope>
</reference>
<comment type="similarity">
    <text evidence="1">Belongs to the short-chain dehydrogenases/reductases (SDR) family.</text>
</comment>
<dbReference type="GO" id="GO:0016491">
    <property type="term" value="F:oxidoreductase activity"/>
    <property type="evidence" value="ECO:0007669"/>
    <property type="project" value="UniProtKB-KW"/>
</dbReference>
<dbReference type="InterPro" id="IPR020904">
    <property type="entry name" value="Sc_DH/Rdtase_CS"/>
</dbReference>
<dbReference type="InterPro" id="IPR036291">
    <property type="entry name" value="NAD(P)-bd_dom_sf"/>
</dbReference>
<dbReference type="PRINTS" id="PR00080">
    <property type="entry name" value="SDRFAMILY"/>
</dbReference>
<dbReference type="AlphaFoldDB" id="A0AAV0PRZ8"/>
<sequence length="276" mass="28458">MSRLQDKVAIVTGGARGIGAAAVELFHQEGAKVVIADIQDALGQALADRLRGGGTDDSITYIHCDVSKEDDVARLVDATVARYGKLDVMYCNAGISDGRPGSILDATREQLDRMIGVNLVGAFLGAKHAARVMIPMKRGGGGGSVLFTASACTAIGGLGSHCYAMTKYGIVGLARNLASELGRHGVRVNCVSPSGVVTTGVGGGGRVKSEAEVAEVEAFFSEVGNLKGRNLTVDDVARAALFLASDEARYVSGVNLLVDGGFSTVNPSMLNAMQIG</sequence>
<organism evidence="3 4">
    <name type="scientific">Linum tenue</name>
    <dbReference type="NCBI Taxonomy" id="586396"/>
    <lineage>
        <taxon>Eukaryota</taxon>
        <taxon>Viridiplantae</taxon>
        <taxon>Streptophyta</taxon>
        <taxon>Embryophyta</taxon>
        <taxon>Tracheophyta</taxon>
        <taxon>Spermatophyta</taxon>
        <taxon>Magnoliopsida</taxon>
        <taxon>eudicotyledons</taxon>
        <taxon>Gunneridae</taxon>
        <taxon>Pentapetalae</taxon>
        <taxon>rosids</taxon>
        <taxon>fabids</taxon>
        <taxon>Malpighiales</taxon>
        <taxon>Linaceae</taxon>
        <taxon>Linum</taxon>
    </lineage>
</organism>
<comment type="caution">
    <text evidence="3">The sequence shown here is derived from an EMBL/GenBank/DDBJ whole genome shotgun (WGS) entry which is preliminary data.</text>
</comment>
<evidence type="ECO:0000313" key="4">
    <source>
        <dbReference type="Proteomes" id="UP001154282"/>
    </source>
</evidence>
<dbReference type="Pfam" id="PF13561">
    <property type="entry name" value="adh_short_C2"/>
    <property type="match status" value="1"/>
</dbReference>
<dbReference type="PRINTS" id="PR00081">
    <property type="entry name" value="GDHRDH"/>
</dbReference>
<accession>A0AAV0PRZ8</accession>
<keyword evidence="2" id="KW-0560">Oxidoreductase</keyword>
<keyword evidence="4" id="KW-1185">Reference proteome</keyword>
<name>A0AAV0PRZ8_9ROSI</name>
<protein>
    <submittedName>
        <fullName evidence="3">Uncharacterized protein</fullName>
    </submittedName>
</protein>
<dbReference type="PROSITE" id="PS00061">
    <property type="entry name" value="ADH_SHORT"/>
    <property type="match status" value="1"/>
</dbReference>
<evidence type="ECO:0000256" key="2">
    <source>
        <dbReference type="ARBA" id="ARBA00023002"/>
    </source>
</evidence>
<proteinExistence type="inferred from homology"/>
<gene>
    <name evidence="3" type="ORF">LITE_LOCUS39594</name>
</gene>